<dbReference type="GO" id="GO:0007165">
    <property type="term" value="P:signal transduction"/>
    <property type="evidence" value="ECO:0007669"/>
    <property type="project" value="InterPro"/>
</dbReference>
<dbReference type="InterPro" id="IPR044974">
    <property type="entry name" value="Disease_R_plants"/>
</dbReference>
<dbReference type="EMBL" id="CM035420">
    <property type="protein sequence ID" value="KAH7403948.1"/>
    <property type="molecule type" value="Genomic_DNA"/>
</dbReference>
<dbReference type="Gene3D" id="1.10.8.430">
    <property type="entry name" value="Helical domain of apoptotic protease-activating factors"/>
    <property type="match status" value="1"/>
</dbReference>
<evidence type="ECO:0000313" key="3">
    <source>
        <dbReference type="EMBL" id="KAH7403948.1"/>
    </source>
</evidence>
<dbReference type="InterPro" id="IPR027417">
    <property type="entry name" value="P-loop_NTPase"/>
</dbReference>
<feature type="domain" description="TIR" evidence="2">
    <location>
        <begin position="190"/>
        <end position="356"/>
    </location>
</feature>
<dbReference type="InterPro" id="IPR000157">
    <property type="entry name" value="TIR_dom"/>
</dbReference>
<name>A0A8T2T560_CERRI</name>
<dbReference type="SUPFAM" id="SSF52200">
    <property type="entry name" value="Toll/Interleukin receptor TIR domain"/>
    <property type="match status" value="2"/>
</dbReference>
<keyword evidence="1" id="KW-0934">Plastid</keyword>
<dbReference type="PANTHER" id="PTHR11017">
    <property type="entry name" value="LEUCINE-RICH REPEAT-CONTAINING PROTEIN"/>
    <property type="match status" value="1"/>
</dbReference>
<dbReference type="Gene3D" id="3.80.10.10">
    <property type="entry name" value="Ribonuclease Inhibitor"/>
    <property type="match status" value="11"/>
</dbReference>
<keyword evidence="4" id="KW-1185">Reference proteome</keyword>
<dbReference type="InterPro" id="IPR002182">
    <property type="entry name" value="NB-ARC"/>
</dbReference>
<dbReference type="SMART" id="SM00255">
    <property type="entry name" value="TIR"/>
    <property type="match status" value="2"/>
</dbReference>
<dbReference type="Pfam" id="PF01582">
    <property type="entry name" value="TIR"/>
    <property type="match status" value="2"/>
</dbReference>
<comment type="caution">
    <text evidence="3">The sequence shown here is derived from an EMBL/GenBank/DDBJ whole genome shotgun (WGS) entry which is preliminary data.</text>
</comment>
<dbReference type="PRINTS" id="PR00364">
    <property type="entry name" value="DISEASERSIST"/>
</dbReference>
<dbReference type="InterPro" id="IPR032675">
    <property type="entry name" value="LRR_dom_sf"/>
</dbReference>
<evidence type="ECO:0000313" key="4">
    <source>
        <dbReference type="Proteomes" id="UP000825935"/>
    </source>
</evidence>
<dbReference type="SUPFAM" id="SSF52058">
    <property type="entry name" value="L domain-like"/>
    <property type="match status" value="4"/>
</dbReference>
<evidence type="ECO:0000256" key="1">
    <source>
        <dbReference type="ARBA" id="ARBA00022528"/>
    </source>
</evidence>
<feature type="domain" description="TIR" evidence="2">
    <location>
        <begin position="4"/>
        <end position="170"/>
    </location>
</feature>
<accession>A0A8T2T560</accession>
<dbReference type="GO" id="GO:0043531">
    <property type="term" value="F:ADP binding"/>
    <property type="evidence" value="ECO:0007669"/>
    <property type="project" value="InterPro"/>
</dbReference>
<dbReference type="Proteomes" id="UP000825935">
    <property type="component" value="Chromosome 15"/>
</dbReference>
<dbReference type="PROSITE" id="PS50104">
    <property type="entry name" value="TIR"/>
    <property type="match status" value="2"/>
</dbReference>
<sequence length="2042" mass="228610">MGSTDYNVFICHRGPDTKRNVVSVLQGMLHSKGIPCFVDYRMDEGNDVNFAIRSAIDISLVHIVILSPTFTTSSWCLDEVLQIMNIQKTMSTSNKPPRKVILVFYDVDSSMVRDMPTLNERYREKMKGWAEALEGLLNLKGFKYETKTAFEWEELDTIVSDVEDFVISRDIVPSNCDERERTWKIGLRPDYGSVFICHNKEDTQRNVVSVLRGILRSRGVTCLVVDYGREETQMKFDINNAIRDSRVHLIILSKSLAASKQCLDEIVEIMNVSSCKTPSDVTVLPVFYDVAPFVVRRQPEGSAYDLQNVKGSTDEERERWAKALYDLSCLKGFEYFTDRQTTLKKMEFQMMVNEVLQTLKERREEMKEITDFPVGLTKRVNDMWAQMSNYLYSSNNALQCFGLLGMGGVGKTTTAMSIYNKIRNQFEGSFFCLNTSARAAADASRLVSLQREMLQSLLSEKQYQDGRIQSAAHEEALLSAYRMDPTEQDQGGRIQSAAHGEAGLSACRMGLTNDDEVHEKALLSSKLRGINALVVLDDVDSIAQLEVLFNPLCSSLGASSLVLITSRNRKILEHAQSRHIFDIEELSEECSQRLFNWHAFLKPEAPPHLKEVSESVIGACKGLPLSLKVMGAHLYHESDKRYWDESLHFLRRNENDIFSVLRRSLDRLESDQKDAFLDISCFLVGENDVVSCAYLEGAYGGGWTHLKVLNSRCLLTLDREEGKWKGLCDTKGRTIGMHDQLRDMGRQFVRKEERNRAWDAESAKDLFKDETTRSALRGLSVSSDATLPSEATKCESLPRLLFLRVIDDAHHGGGRFLGNNSAGNVLKNLRCEELRLLVWRNARFQELPHGFRSIDLRLLDLRDSSICEFPPPACFTKLRYLDLSGTNIASVPHGISFANLEYMDLSRTKIKELPSGIRCPNLRRLYLSIIEIIQVPRGLYSTNLESLRLSGTNISKVQETSLPNLLLLDLRGCKRLKSPHAKFSASMTSLQLLDLARCESLEGLDSNIGWLINLRSFLLSGCHRLTCLPQEMTRLPCLEFLDLEKCTSFETLSFLPTTLQKLWLTGCSSLQTVSASLPKLHQLYAGKCRNLKRLPRELGACMRELSVSGCDGLEELLPNNQASFLGELPFLEVLDLQECTSLETLTFLPTTLEKLWLTGCSSLQTVNASLPSLQKLYAGKCTTLKRLPRELGACMRELSLRGCDGLEDLLPNNQALFFGELLSLELLDLRECTSLETLSFLPTTLQKLWLTGCSSLQTVNASLPKLQQLDAGKCTNLKKLSMELGDCVRELHLQGCDGLEELVAINQALFFEELPSLELLDLRECRSLETLSLLPTTLQKLWLNGCSSLQTVNASLPNLQQFLVDKCTNLKTLPWELGACMRVLHLEGCDGIEELLPTNQKSFFEELPLLEVLELHECTSLETLTFLPTTLEKLRLTGCSSLQTVNASLPSLQKLNAGKCRNLKRLPRELGACMRELSLRGCDGLEELLPNNQASFLGELPLLEVLELHECTSLETLTFLPTTLEKLRLTGCSSLQTVNASLPSLQKLNAGKCRNLKRLPRELGACMRELSLRGCDGLEELLPNNQASFLGELPLLEVLELHECTSLETLTFLPTTLEKLRLTGCSSLQTVNASLPSLQKLNAGKCRNLKRLPRELGACMRELSLRGCDGLQELLPNNQASFLGELSSLELLDLEECTSLETLSFLPSTLEILCLTGCSRIQSVNASLPNLQKLNAKQCRKLKRLPRELDACMRDLSLMGCDVLEELLVTNQQSVFGGLSSLEALDLQECTSLQTLSFLSTTLQKLRLNGCTSLRTVNASLPNLQALHAAECTNLERLPREMGACMRELSLKRCDGLEELIPTNQASFFGGLSSLEALDLQECTSLQTLSFLSTTLQKLRLNGCTSLRTVNASLPNLQALHAAECTNLERLPREMGACMRELSLKRCDGLEELIPTNQASFFGGFCSLEILDLCHCTSLTALSFLPTSLKQLILVQCIQLEVLELGSGNLTNRKHLDIRGCPHLRSLPREIESLPGLRIIRD</sequence>
<dbReference type="Gene3D" id="3.40.50.10140">
    <property type="entry name" value="Toll/interleukin-1 receptor homology (TIR) domain"/>
    <property type="match status" value="2"/>
</dbReference>
<reference evidence="3" key="1">
    <citation type="submission" date="2021-08" db="EMBL/GenBank/DDBJ databases">
        <title>WGS assembly of Ceratopteris richardii.</title>
        <authorList>
            <person name="Marchant D.B."/>
            <person name="Chen G."/>
            <person name="Jenkins J."/>
            <person name="Shu S."/>
            <person name="Leebens-Mack J."/>
            <person name="Grimwood J."/>
            <person name="Schmutz J."/>
            <person name="Soltis P."/>
            <person name="Soltis D."/>
            <person name="Chen Z.-H."/>
        </authorList>
    </citation>
    <scope>NUCLEOTIDE SEQUENCE</scope>
    <source>
        <strain evidence="3">Whitten #5841</strain>
        <tissue evidence="3">Leaf</tissue>
    </source>
</reference>
<dbReference type="OrthoDB" id="664960at2759"/>
<dbReference type="GO" id="GO:0006952">
    <property type="term" value="P:defense response"/>
    <property type="evidence" value="ECO:0007669"/>
    <property type="project" value="InterPro"/>
</dbReference>
<keyword evidence="1" id="KW-0150">Chloroplast</keyword>
<gene>
    <name evidence="3" type="ORF">KP509_15G002100</name>
</gene>
<protein>
    <recommendedName>
        <fullName evidence="2">TIR domain-containing protein</fullName>
    </recommendedName>
</protein>
<dbReference type="PANTHER" id="PTHR11017:SF385">
    <property type="entry name" value="DISEASE RESISTANCE PROTEIN (TIR-NBS-LRR CLASS)-RELATED"/>
    <property type="match status" value="1"/>
</dbReference>
<dbReference type="OMA" id="YLRMKNC"/>
<dbReference type="InterPro" id="IPR035897">
    <property type="entry name" value="Toll_tir_struct_dom_sf"/>
</dbReference>
<dbReference type="Gene3D" id="3.40.50.300">
    <property type="entry name" value="P-loop containing nucleotide triphosphate hydrolases"/>
    <property type="match status" value="1"/>
</dbReference>
<dbReference type="InterPro" id="IPR042197">
    <property type="entry name" value="Apaf_helical"/>
</dbReference>
<evidence type="ECO:0000259" key="2">
    <source>
        <dbReference type="PROSITE" id="PS50104"/>
    </source>
</evidence>
<organism evidence="3 4">
    <name type="scientific">Ceratopteris richardii</name>
    <name type="common">Triangle waterfern</name>
    <dbReference type="NCBI Taxonomy" id="49495"/>
    <lineage>
        <taxon>Eukaryota</taxon>
        <taxon>Viridiplantae</taxon>
        <taxon>Streptophyta</taxon>
        <taxon>Embryophyta</taxon>
        <taxon>Tracheophyta</taxon>
        <taxon>Polypodiopsida</taxon>
        <taxon>Polypodiidae</taxon>
        <taxon>Polypodiales</taxon>
        <taxon>Pteridineae</taxon>
        <taxon>Pteridaceae</taxon>
        <taxon>Parkerioideae</taxon>
        <taxon>Ceratopteris</taxon>
    </lineage>
</organism>
<dbReference type="Pfam" id="PF00931">
    <property type="entry name" value="NB-ARC"/>
    <property type="match status" value="1"/>
</dbReference>
<dbReference type="SUPFAM" id="SSF52540">
    <property type="entry name" value="P-loop containing nucleoside triphosphate hydrolases"/>
    <property type="match status" value="1"/>
</dbReference>
<proteinExistence type="predicted"/>